<evidence type="ECO:0000313" key="2">
    <source>
        <dbReference type="Proteomes" id="UP000185766"/>
    </source>
</evidence>
<accession>A0A1H7T820</accession>
<sequence length="205" mass="23358">MFGIESEVKIHSKKLSWLKPVLEQWLRVHRDYIESNNCDDSLYWYNERANVGALAGAIWRSGGFALEEFGAIKGKEEDESKGRVDLFFQYAGKQVVAEAKQSWVYLTGNKKRDFRSLIDKALNSARSDIIRTQGSLEHQYGLGLVFLPTYTKDLENSKEEMGRFLAEINSTECDFFAWLKNTSGENLISYNNEYCDAVALIGVSV</sequence>
<proteinExistence type="predicted"/>
<gene>
    <name evidence="1" type="ORF">SAMN05216214_1254</name>
</gene>
<reference evidence="1 2" key="1">
    <citation type="submission" date="2016-10" db="EMBL/GenBank/DDBJ databases">
        <authorList>
            <person name="de Groot N.N."/>
        </authorList>
    </citation>
    <scope>NUCLEOTIDE SEQUENCE [LARGE SCALE GENOMIC DNA]</scope>
    <source>
        <strain evidence="1 2">JCM 19513</strain>
    </source>
</reference>
<dbReference type="EMBL" id="FOAS01000025">
    <property type="protein sequence ID" value="SEL81021.1"/>
    <property type="molecule type" value="Genomic_DNA"/>
</dbReference>
<protein>
    <submittedName>
        <fullName evidence="1">Uncharacterized protein</fullName>
    </submittedName>
</protein>
<keyword evidence="2" id="KW-1185">Reference proteome</keyword>
<organism evidence="1 2">
    <name type="scientific">Atopomonas hussainii</name>
    <dbReference type="NCBI Taxonomy" id="1429083"/>
    <lineage>
        <taxon>Bacteria</taxon>
        <taxon>Pseudomonadati</taxon>
        <taxon>Pseudomonadota</taxon>
        <taxon>Gammaproteobacteria</taxon>
        <taxon>Pseudomonadales</taxon>
        <taxon>Pseudomonadaceae</taxon>
        <taxon>Atopomonas</taxon>
    </lineage>
</organism>
<evidence type="ECO:0000313" key="1">
    <source>
        <dbReference type="EMBL" id="SEL81021.1"/>
    </source>
</evidence>
<dbReference type="Proteomes" id="UP000185766">
    <property type="component" value="Unassembled WGS sequence"/>
</dbReference>
<name>A0A1H7T820_9GAMM</name>
<dbReference type="AlphaFoldDB" id="A0A1H7T820"/>